<organism evidence="2 3">
    <name type="scientific">Heliocybe sulcata</name>
    <dbReference type="NCBI Taxonomy" id="5364"/>
    <lineage>
        <taxon>Eukaryota</taxon>
        <taxon>Fungi</taxon>
        <taxon>Dikarya</taxon>
        <taxon>Basidiomycota</taxon>
        <taxon>Agaricomycotina</taxon>
        <taxon>Agaricomycetes</taxon>
        <taxon>Gloeophyllales</taxon>
        <taxon>Gloeophyllaceae</taxon>
        <taxon>Heliocybe</taxon>
    </lineage>
</organism>
<evidence type="ECO:0008006" key="4">
    <source>
        <dbReference type="Google" id="ProtNLM"/>
    </source>
</evidence>
<dbReference type="OrthoDB" id="14527at2759"/>
<protein>
    <recommendedName>
        <fullName evidence="4">DUF1308 domain-containing protein</fullName>
    </recommendedName>
</protein>
<evidence type="ECO:0000256" key="1">
    <source>
        <dbReference type="SAM" id="MobiDB-lite"/>
    </source>
</evidence>
<dbReference type="Proteomes" id="UP000305948">
    <property type="component" value="Unassembled WGS sequence"/>
</dbReference>
<gene>
    <name evidence="2" type="ORF">OE88DRAFT_1739668</name>
</gene>
<feature type="region of interest" description="Disordered" evidence="1">
    <location>
        <begin position="165"/>
        <end position="187"/>
    </location>
</feature>
<dbReference type="PANTHER" id="PTHR13379:SF0">
    <property type="entry name" value="UPF0415 PROTEIN C7ORF25"/>
    <property type="match status" value="1"/>
</dbReference>
<dbReference type="STRING" id="5364.A0A5C3MPB5"/>
<keyword evidence="3" id="KW-1185">Reference proteome</keyword>
<accession>A0A5C3MPB5</accession>
<dbReference type="EMBL" id="ML213532">
    <property type="protein sequence ID" value="TFK46216.1"/>
    <property type="molecule type" value="Genomic_DNA"/>
</dbReference>
<dbReference type="PANTHER" id="PTHR13379">
    <property type="entry name" value="UNCHARACTERIZED DUF1308"/>
    <property type="match status" value="1"/>
</dbReference>
<evidence type="ECO:0000313" key="2">
    <source>
        <dbReference type="EMBL" id="TFK46216.1"/>
    </source>
</evidence>
<proteinExistence type="predicted"/>
<feature type="region of interest" description="Disordered" evidence="1">
    <location>
        <begin position="331"/>
        <end position="355"/>
    </location>
</feature>
<dbReference type="AlphaFoldDB" id="A0A5C3MPB5"/>
<feature type="compositionally biased region" description="Low complexity" evidence="1">
    <location>
        <begin position="165"/>
        <end position="174"/>
    </location>
</feature>
<sequence length="587" mass="64495">MAKSSADDLMHLYTDLQAAYTSIRNFTPCEYHAAVVDDSYEPGEERTQVILPGLAKLKESVKRDMEAIEKSLSGCSSLERKDEYRLSTNAPYLLAVWHGCLSARHPIAAVSQHFQHGPGIVSNPSEREAKVDIVANGGRDWIRINTITATRLMYEFRELDAYISDSSSDASDPSGGIGPDSTTQDPAPEVSLIRMAKSLVAASRANPLPLLKGEDPEFPTVTIRLTRLQDYSAESPTGAGEEDRLLTRWIAQVLDDIRHLGVELEFGEQKLSLDATSPRSPSHPGRWHPTVNINLDLSLLIALVSDLTHCELPATAEEAISRFQSGISADSSRPRSICDNPNAGTGGQAHVSQSGALAQQLRQEMQGGLLDMLRGRLSCHLPAVSSCTSEPRTLDVEFWTTSEARDRFFDIVFTIGGDNERRRAKALFGDPPSRSGGECLAERAASMEEQEHLYWLGSRYPPGYLPLLPIHVVESSGIRQGQSSATQGAIFIAMAKTCRELLSQQQHPKPTTKSKITPHTLRSLLFGAERGWTTLTANRTSVKTLVSEVRARYGRSLLLYGEDTGDAAIWVVNPRSLAEGMYKDRQK</sequence>
<name>A0A5C3MPB5_9AGAM</name>
<evidence type="ECO:0000313" key="3">
    <source>
        <dbReference type="Proteomes" id="UP000305948"/>
    </source>
</evidence>
<reference evidence="2 3" key="1">
    <citation type="journal article" date="2019" name="Nat. Ecol. Evol.">
        <title>Megaphylogeny resolves global patterns of mushroom evolution.</title>
        <authorList>
            <person name="Varga T."/>
            <person name="Krizsan K."/>
            <person name="Foldi C."/>
            <person name="Dima B."/>
            <person name="Sanchez-Garcia M."/>
            <person name="Sanchez-Ramirez S."/>
            <person name="Szollosi G.J."/>
            <person name="Szarkandi J.G."/>
            <person name="Papp V."/>
            <person name="Albert L."/>
            <person name="Andreopoulos W."/>
            <person name="Angelini C."/>
            <person name="Antonin V."/>
            <person name="Barry K.W."/>
            <person name="Bougher N.L."/>
            <person name="Buchanan P."/>
            <person name="Buyck B."/>
            <person name="Bense V."/>
            <person name="Catcheside P."/>
            <person name="Chovatia M."/>
            <person name="Cooper J."/>
            <person name="Damon W."/>
            <person name="Desjardin D."/>
            <person name="Finy P."/>
            <person name="Geml J."/>
            <person name="Haridas S."/>
            <person name="Hughes K."/>
            <person name="Justo A."/>
            <person name="Karasinski D."/>
            <person name="Kautmanova I."/>
            <person name="Kiss B."/>
            <person name="Kocsube S."/>
            <person name="Kotiranta H."/>
            <person name="LaButti K.M."/>
            <person name="Lechner B.E."/>
            <person name="Liimatainen K."/>
            <person name="Lipzen A."/>
            <person name="Lukacs Z."/>
            <person name="Mihaltcheva S."/>
            <person name="Morgado L.N."/>
            <person name="Niskanen T."/>
            <person name="Noordeloos M.E."/>
            <person name="Ohm R.A."/>
            <person name="Ortiz-Santana B."/>
            <person name="Ovrebo C."/>
            <person name="Racz N."/>
            <person name="Riley R."/>
            <person name="Savchenko A."/>
            <person name="Shiryaev A."/>
            <person name="Soop K."/>
            <person name="Spirin V."/>
            <person name="Szebenyi C."/>
            <person name="Tomsovsky M."/>
            <person name="Tulloss R.E."/>
            <person name="Uehling J."/>
            <person name="Grigoriev I.V."/>
            <person name="Vagvolgyi C."/>
            <person name="Papp T."/>
            <person name="Martin F.M."/>
            <person name="Miettinen O."/>
            <person name="Hibbett D.S."/>
            <person name="Nagy L.G."/>
        </authorList>
    </citation>
    <scope>NUCLEOTIDE SEQUENCE [LARGE SCALE GENOMIC DNA]</scope>
    <source>
        <strain evidence="2 3">OMC1185</strain>
    </source>
</reference>